<dbReference type="Proteomes" id="UP000542776">
    <property type="component" value="Unassembled WGS sequence"/>
</dbReference>
<evidence type="ECO:0000256" key="1">
    <source>
        <dbReference type="SAM" id="MobiDB-lite"/>
    </source>
</evidence>
<reference evidence="3 4" key="1">
    <citation type="submission" date="2020-08" db="EMBL/GenBank/DDBJ databases">
        <title>Genomic Encyclopedia of Type Strains, Phase IV (KMG-IV): sequencing the most valuable type-strain genomes for metagenomic binning, comparative biology and taxonomic classification.</title>
        <authorList>
            <person name="Goeker M."/>
        </authorList>
    </citation>
    <scope>NUCLEOTIDE SEQUENCE [LARGE SCALE GENOMIC DNA]</scope>
    <source>
        <strain evidence="3 4">DSM 102238</strain>
    </source>
</reference>
<accession>A0A7W6MKN5</accession>
<feature type="domain" description="LssY-like C-terminal" evidence="2">
    <location>
        <begin position="46"/>
        <end position="225"/>
    </location>
</feature>
<evidence type="ECO:0000313" key="4">
    <source>
        <dbReference type="Proteomes" id="UP000542776"/>
    </source>
</evidence>
<dbReference type="Pfam" id="PF14067">
    <property type="entry name" value="LssY_C"/>
    <property type="match status" value="1"/>
</dbReference>
<dbReference type="AlphaFoldDB" id="A0A7W6MKN5"/>
<name>A0A7W6MKN5_9HYPH</name>
<comment type="caution">
    <text evidence="3">The sequence shown here is derived from an EMBL/GenBank/DDBJ whole genome shotgun (WGS) entry which is preliminary data.</text>
</comment>
<protein>
    <recommendedName>
        <fullName evidence="2">LssY-like C-terminal domain-containing protein</fullName>
    </recommendedName>
</protein>
<organism evidence="3 4">
    <name type="scientific">Aureimonas pseudogalii</name>
    <dbReference type="NCBI Taxonomy" id="1744844"/>
    <lineage>
        <taxon>Bacteria</taxon>
        <taxon>Pseudomonadati</taxon>
        <taxon>Pseudomonadota</taxon>
        <taxon>Alphaproteobacteria</taxon>
        <taxon>Hyphomicrobiales</taxon>
        <taxon>Aurantimonadaceae</taxon>
        <taxon>Aureimonas</taxon>
    </lineage>
</organism>
<feature type="region of interest" description="Disordered" evidence="1">
    <location>
        <begin position="209"/>
        <end position="235"/>
    </location>
</feature>
<evidence type="ECO:0000259" key="2">
    <source>
        <dbReference type="Pfam" id="PF14067"/>
    </source>
</evidence>
<dbReference type="EMBL" id="JACIEK010000008">
    <property type="protein sequence ID" value="MBB3999100.1"/>
    <property type="molecule type" value="Genomic_DNA"/>
</dbReference>
<dbReference type="InterPro" id="IPR025902">
    <property type="entry name" value="LssY-like-C_dom"/>
</dbReference>
<gene>
    <name evidence="3" type="ORF">GGR04_002959</name>
</gene>
<keyword evidence="4" id="KW-1185">Reference proteome</keyword>
<evidence type="ECO:0000313" key="3">
    <source>
        <dbReference type="EMBL" id="MBB3999100.1"/>
    </source>
</evidence>
<proteinExistence type="predicted"/>
<dbReference type="RefSeq" id="WP_183200661.1">
    <property type="nucleotide sequence ID" value="NZ_JACIEK010000008.1"/>
</dbReference>
<sequence length="235" mass="25221">MARRHRTRYALLTGLGLVVLYALCAYVVLPRFWTQYDARSGGTLRPMVTATLDGRPGDPINIGLLGTRGDVEAAMAAAGWYPADPVTVLSSLRIAASVLFDRAYRQAPVSPLLYEGQVEALAFEKPVGGSADRRQHVRFWRMSPGDDTEAPLWLGSVTFDAGVGFSHYTGAVTHDIAPEIDEARSALVNDLQHAGRVAALRMETGIGATANGRNGEGSPYRTDGMASIVTLSPHP</sequence>